<evidence type="ECO:0000256" key="6">
    <source>
        <dbReference type="PROSITE-ProRule" id="PRU01240"/>
    </source>
</evidence>
<dbReference type="InterPro" id="IPR023828">
    <property type="entry name" value="Peptidase_S8_Ser-AS"/>
</dbReference>
<sequence length="444" mass="48490">MDIQELNWLRSNSHKLDKELRGEVVNLYRSVSKIPCFLQKIYQWYQNKFRKVHVIVKSAPLRGEESRTQLESLLARHSKRIETLELIDGYSARLSVKAIKELAGSSLVSKIYLDREVRALLDVAVPTVKSNQLWNQGYTGKGVTIAVLDTGIYPHPDFLEPVNRIIDFVDLINNKNTKPYDDNGHGTHCAGAAAGNGYASSGKYRGPAFQANLIGIKILNKIGSGKASQVIKGLEWCLNNKEKYNIKIVSLSLGYKATESYREDPVCQAVGKLWQSGIVVCAAAGNDGPETKTINSPGIHQDIITVGASDDLNTPQLFDDKVADFSSRGPTIDGLTKPDVLAPGTNIISAKAKGSFLDKTNKDKNVIDDWYISLSGTSMATPVCAGIIAQLLEAQPYLTPEEVKLRLKSSCSRVTSVDANTQGEGLVNAVKALEPESVTKDLTS</sequence>
<keyword evidence="3 6" id="KW-0378">Hydrolase</keyword>
<dbReference type="SUPFAM" id="SSF52743">
    <property type="entry name" value="Subtilisin-like"/>
    <property type="match status" value="1"/>
</dbReference>
<dbReference type="GO" id="GO:0004252">
    <property type="term" value="F:serine-type endopeptidase activity"/>
    <property type="evidence" value="ECO:0007669"/>
    <property type="project" value="UniProtKB-UniRule"/>
</dbReference>
<protein>
    <submittedName>
        <fullName evidence="9">S8 family serine peptidase</fullName>
    </submittedName>
</protein>
<dbReference type="Proteomes" id="UP000515847">
    <property type="component" value="Chromosome"/>
</dbReference>
<dbReference type="PROSITE" id="PS00138">
    <property type="entry name" value="SUBTILASE_SER"/>
    <property type="match status" value="1"/>
</dbReference>
<dbReference type="PROSITE" id="PS00137">
    <property type="entry name" value="SUBTILASE_HIS"/>
    <property type="match status" value="1"/>
</dbReference>
<dbReference type="AlphaFoldDB" id="A0A7G6E5D9"/>
<dbReference type="InterPro" id="IPR050131">
    <property type="entry name" value="Peptidase_S8_subtilisin-like"/>
</dbReference>
<dbReference type="KEGG" id="tfr:BR63_13935"/>
<comment type="similarity">
    <text evidence="1 6 7">Belongs to the peptidase S8 family.</text>
</comment>
<dbReference type="InterPro" id="IPR000209">
    <property type="entry name" value="Peptidase_S8/S53_dom"/>
</dbReference>
<reference evidence="9 10" key="1">
    <citation type="journal article" date="2019" name="Front. Microbiol.">
        <title>Thermoanaerosceptrum fracticalcis gen. nov. sp. nov., a Novel Fumarate-Fermenting Microorganism From a Deep Fractured Carbonate Aquifer of the US Great Basin.</title>
        <authorList>
            <person name="Hamilton-Brehm S.D."/>
            <person name="Stewart L.E."/>
            <person name="Zavarin M."/>
            <person name="Caldwell M."/>
            <person name="Lawson P.A."/>
            <person name="Onstott T.C."/>
            <person name="Grzymski J."/>
            <person name="Neveux I."/>
            <person name="Lollar B.S."/>
            <person name="Russell C.E."/>
            <person name="Moser D.P."/>
        </authorList>
    </citation>
    <scope>NUCLEOTIDE SEQUENCE [LARGE SCALE GENOMIC DNA]</scope>
    <source>
        <strain evidence="9 10">DRI-13</strain>
    </source>
</reference>
<dbReference type="PROSITE" id="PS51892">
    <property type="entry name" value="SUBTILASE"/>
    <property type="match status" value="1"/>
</dbReference>
<accession>A0A7G6E5D9</accession>
<dbReference type="RefSeq" id="WP_034423173.1">
    <property type="nucleotide sequence ID" value="NZ_CP045798.1"/>
</dbReference>
<evidence type="ECO:0000256" key="3">
    <source>
        <dbReference type="ARBA" id="ARBA00022801"/>
    </source>
</evidence>
<evidence type="ECO:0000259" key="8">
    <source>
        <dbReference type="Pfam" id="PF00082"/>
    </source>
</evidence>
<keyword evidence="4 6" id="KW-0720">Serine protease</keyword>
<name>A0A7G6E5D9_THEFR</name>
<evidence type="ECO:0000313" key="10">
    <source>
        <dbReference type="Proteomes" id="UP000515847"/>
    </source>
</evidence>
<dbReference type="PRINTS" id="PR00723">
    <property type="entry name" value="SUBTILISIN"/>
</dbReference>
<evidence type="ECO:0000313" key="9">
    <source>
        <dbReference type="EMBL" id="QNB47293.1"/>
    </source>
</evidence>
<feature type="active site" description="Charge relay system" evidence="5 6">
    <location>
        <position position="149"/>
    </location>
</feature>
<feature type="domain" description="Peptidase S8/S53" evidence="8">
    <location>
        <begin position="140"/>
        <end position="411"/>
    </location>
</feature>
<dbReference type="InterPro" id="IPR036852">
    <property type="entry name" value="Peptidase_S8/S53_dom_sf"/>
</dbReference>
<organism evidence="9 10">
    <name type="scientific">Thermanaerosceptrum fracticalcis</name>
    <dbReference type="NCBI Taxonomy" id="1712410"/>
    <lineage>
        <taxon>Bacteria</taxon>
        <taxon>Bacillati</taxon>
        <taxon>Bacillota</taxon>
        <taxon>Clostridia</taxon>
        <taxon>Eubacteriales</taxon>
        <taxon>Peptococcaceae</taxon>
        <taxon>Thermanaerosceptrum</taxon>
    </lineage>
</organism>
<feature type="active site" description="Charge relay system" evidence="5 6">
    <location>
        <position position="378"/>
    </location>
</feature>
<evidence type="ECO:0000256" key="1">
    <source>
        <dbReference type="ARBA" id="ARBA00011073"/>
    </source>
</evidence>
<evidence type="ECO:0000256" key="4">
    <source>
        <dbReference type="ARBA" id="ARBA00022825"/>
    </source>
</evidence>
<evidence type="ECO:0000256" key="7">
    <source>
        <dbReference type="RuleBase" id="RU003355"/>
    </source>
</evidence>
<dbReference type="PANTHER" id="PTHR43806:SF65">
    <property type="entry name" value="SERINE PROTEASE APRX"/>
    <property type="match status" value="1"/>
</dbReference>
<dbReference type="GO" id="GO:0006508">
    <property type="term" value="P:proteolysis"/>
    <property type="evidence" value="ECO:0007669"/>
    <property type="project" value="UniProtKB-KW"/>
</dbReference>
<dbReference type="InterPro" id="IPR022398">
    <property type="entry name" value="Peptidase_S8_His-AS"/>
</dbReference>
<keyword evidence="10" id="KW-1185">Reference proteome</keyword>
<dbReference type="EMBL" id="CP045798">
    <property type="protein sequence ID" value="QNB47293.1"/>
    <property type="molecule type" value="Genomic_DNA"/>
</dbReference>
<keyword evidence="2 6" id="KW-0645">Protease</keyword>
<dbReference type="InterPro" id="IPR015500">
    <property type="entry name" value="Peptidase_S8_subtilisin-rel"/>
</dbReference>
<feature type="active site" description="Charge relay system" evidence="5 6">
    <location>
        <position position="185"/>
    </location>
</feature>
<dbReference type="Pfam" id="PF00082">
    <property type="entry name" value="Peptidase_S8"/>
    <property type="match status" value="1"/>
</dbReference>
<gene>
    <name evidence="9" type="ORF">BR63_13935</name>
</gene>
<dbReference type="PROSITE" id="PS00136">
    <property type="entry name" value="SUBTILASE_ASP"/>
    <property type="match status" value="1"/>
</dbReference>
<dbReference type="CDD" id="cd07487">
    <property type="entry name" value="Peptidases_S8_1"/>
    <property type="match status" value="1"/>
</dbReference>
<dbReference type="InterPro" id="IPR023827">
    <property type="entry name" value="Peptidase_S8_Asp-AS"/>
</dbReference>
<evidence type="ECO:0000256" key="2">
    <source>
        <dbReference type="ARBA" id="ARBA00022670"/>
    </source>
</evidence>
<evidence type="ECO:0000256" key="5">
    <source>
        <dbReference type="PIRSR" id="PIRSR615500-1"/>
    </source>
</evidence>
<dbReference type="PANTHER" id="PTHR43806">
    <property type="entry name" value="PEPTIDASE S8"/>
    <property type="match status" value="1"/>
</dbReference>
<proteinExistence type="inferred from homology"/>
<dbReference type="OrthoDB" id="9798386at2"/>
<dbReference type="Gene3D" id="3.40.50.200">
    <property type="entry name" value="Peptidase S8/S53 domain"/>
    <property type="match status" value="1"/>
</dbReference>